<dbReference type="Pfam" id="PF14520">
    <property type="entry name" value="HHH_5"/>
    <property type="match status" value="1"/>
</dbReference>
<protein>
    <recommendedName>
        <fullName evidence="6">Holliday junction branch migration complex subunit RuvA</fullName>
    </recommendedName>
</protein>
<dbReference type="InterPro" id="IPR011114">
    <property type="entry name" value="RuvA_C"/>
</dbReference>
<dbReference type="InterPro" id="IPR003583">
    <property type="entry name" value="Hlx-hairpin-Hlx_DNA-bd_motif"/>
</dbReference>
<feature type="domain" description="Helix-hairpin-helix DNA-binding motif class 1" evidence="7">
    <location>
        <begin position="72"/>
        <end position="91"/>
    </location>
</feature>
<reference evidence="9" key="1">
    <citation type="submission" date="2017-02" db="EMBL/GenBank/DDBJ databases">
        <authorList>
            <person name="Varghese N."/>
            <person name="Submissions S."/>
        </authorList>
    </citation>
    <scope>NUCLEOTIDE SEQUENCE [LARGE SCALE GENOMIC DNA]</scope>
    <source>
        <strain evidence="9">DSM 15739</strain>
    </source>
</reference>
<feature type="domain" description="Helix-hairpin-helix DNA-binding motif class 1" evidence="7">
    <location>
        <begin position="107"/>
        <end position="126"/>
    </location>
</feature>
<dbReference type="Gene3D" id="1.10.150.20">
    <property type="entry name" value="5' to 3' exonuclease, C-terminal subdomain"/>
    <property type="match status" value="1"/>
</dbReference>
<name>A0A1T4K503_9LACT</name>
<keyword evidence="1 6" id="KW-0963">Cytoplasm</keyword>
<evidence type="ECO:0000259" key="7">
    <source>
        <dbReference type="SMART" id="SM00278"/>
    </source>
</evidence>
<evidence type="ECO:0000313" key="9">
    <source>
        <dbReference type="Proteomes" id="UP000189941"/>
    </source>
</evidence>
<dbReference type="Proteomes" id="UP000189941">
    <property type="component" value="Unassembled WGS sequence"/>
</dbReference>
<dbReference type="Pfam" id="PF01330">
    <property type="entry name" value="RuvA_N"/>
    <property type="match status" value="1"/>
</dbReference>
<dbReference type="SUPFAM" id="SSF50249">
    <property type="entry name" value="Nucleic acid-binding proteins"/>
    <property type="match status" value="1"/>
</dbReference>
<organism evidence="8 9">
    <name type="scientific">Globicatella sulfidifaciens DSM 15739</name>
    <dbReference type="NCBI Taxonomy" id="1121925"/>
    <lineage>
        <taxon>Bacteria</taxon>
        <taxon>Bacillati</taxon>
        <taxon>Bacillota</taxon>
        <taxon>Bacilli</taxon>
        <taxon>Lactobacillales</taxon>
        <taxon>Aerococcaceae</taxon>
        <taxon>Globicatella</taxon>
    </lineage>
</organism>
<dbReference type="GO" id="GO:0006281">
    <property type="term" value="P:DNA repair"/>
    <property type="evidence" value="ECO:0007669"/>
    <property type="project" value="UniProtKB-UniRule"/>
</dbReference>
<dbReference type="Gene3D" id="2.40.50.140">
    <property type="entry name" value="Nucleic acid-binding proteins"/>
    <property type="match status" value="1"/>
</dbReference>
<dbReference type="GO" id="GO:0005524">
    <property type="term" value="F:ATP binding"/>
    <property type="evidence" value="ECO:0007669"/>
    <property type="project" value="InterPro"/>
</dbReference>
<dbReference type="NCBIfam" id="TIGR00084">
    <property type="entry name" value="ruvA"/>
    <property type="match status" value="1"/>
</dbReference>
<keyword evidence="9" id="KW-1185">Reference proteome</keyword>
<evidence type="ECO:0000313" key="8">
    <source>
        <dbReference type="EMBL" id="SJZ37395.1"/>
    </source>
</evidence>
<sequence>MYEYLVGKLTHIAPTYLVLEVNQIGYRVLAPNPFKYASKRDQEIKIYVEQVVREDAHTLYGFNDQEEKALFLTLNKVSGIGPKSALSILAADDHQGLVQAIESGDSNYLTKFPGVGKKTAQQIILDLKGKLGDLLDHSEPTPTATETMVAGTHTQLMTEVTEALAGLGYSQREIKRIEKPLAQAQCQTTQEALSLAFKLLLNK</sequence>
<comment type="function">
    <text evidence="6">The RuvA-RuvB-RuvC complex processes Holliday junction (HJ) DNA during genetic recombination and DNA repair, while the RuvA-RuvB complex plays an important role in the rescue of blocked DNA replication forks via replication fork reversal (RFR). RuvA specifically binds to HJ cruciform DNA, conferring on it an open structure. The RuvB hexamer acts as an ATP-dependent pump, pulling dsDNA into and through the RuvAB complex. HJ branch migration allows RuvC to scan DNA until it finds its consensus sequence, where it cleaves and resolves the cruciform DNA.</text>
</comment>
<evidence type="ECO:0000256" key="3">
    <source>
        <dbReference type="ARBA" id="ARBA00023125"/>
    </source>
</evidence>
<dbReference type="SUPFAM" id="SSF47781">
    <property type="entry name" value="RuvA domain 2-like"/>
    <property type="match status" value="1"/>
</dbReference>
<keyword evidence="8" id="KW-0547">Nucleotide-binding</keyword>
<accession>A0A1T4K503</accession>
<keyword evidence="5 6" id="KW-0234">DNA repair</keyword>
<dbReference type="GO" id="GO:0006310">
    <property type="term" value="P:DNA recombination"/>
    <property type="evidence" value="ECO:0007669"/>
    <property type="project" value="UniProtKB-UniRule"/>
</dbReference>
<keyword evidence="8" id="KW-0067">ATP-binding</keyword>
<dbReference type="SMART" id="SM00278">
    <property type="entry name" value="HhH1"/>
    <property type="match status" value="2"/>
</dbReference>
<keyword evidence="8" id="KW-0378">Hydrolase</keyword>
<evidence type="ECO:0000256" key="6">
    <source>
        <dbReference type="HAMAP-Rule" id="MF_00031"/>
    </source>
</evidence>
<keyword evidence="3 6" id="KW-0238">DNA-binding</keyword>
<dbReference type="EMBL" id="FUWO01000003">
    <property type="protein sequence ID" value="SJZ37395.1"/>
    <property type="molecule type" value="Genomic_DNA"/>
</dbReference>
<evidence type="ECO:0000256" key="4">
    <source>
        <dbReference type="ARBA" id="ARBA00023172"/>
    </source>
</evidence>
<keyword evidence="2 6" id="KW-0227">DNA damage</keyword>
<comment type="subunit">
    <text evidence="6">Homotetramer. Forms an RuvA(8)-RuvB(12)-Holliday junction (HJ) complex. HJ DNA is sandwiched between 2 RuvA tetramers; dsDNA enters through RuvA and exits via RuvB. An RuvB hexamer assembles on each DNA strand where it exits the tetramer. Each RuvB hexamer is contacted by two RuvA subunits (via domain III) on 2 adjacent RuvB subunits; this complex drives branch migration. In the full resolvosome a probable DNA-RuvA(4)-RuvB(12)-RuvC(2) complex forms which resolves the HJ.</text>
</comment>
<dbReference type="InterPro" id="IPR012340">
    <property type="entry name" value="NA-bd_OB-fold"/>
</dbReference>
<gene>
    <name evidence="6" type="primary">ruvA</name>
    <name evidence="8" type="ORF">SAMN02746011_00574</name>
</gene>
<evidence type="ECO:0000256" key="5">
    <source>
        <dbReference type="ARBA" id="ARBA00023204"/>
    </source>
</evidence>
<dbReference type="GO" id="GO:0009379">
    <property type="term" value="C:Holliday junction helicase complex"/>
    <property type="evidence" value="ECO:0007669"/>
    <property type="project" value="InterPro"/>
</dbReference>
<dbReference type="Pfam" id="PF07499">
    <property type="entry name" value="RuvA_C"/>
    <property type="match status" value="1"/>
</dbReference>
<dbReference type="GO" id="GO:0005737">
    <property type="term" value="C:cytoplasm"/>
    <property type="evidence" value="ECO:0007669"/>
    <property type="project" value="UniProtKB-SubCell"/>
</dbReference>
<keyword evidence="4 6" id="KW-0233">DNA recombination</keyword>
<dbReference type="InterPro" id="IPR000085">
    <property type="entry name" value="RuvA"/>
</dbReference>
<dbReference type="InterPro" id="IPR010994">
    <property type="entry name" value="RuvA_2-like"/>
</dbReference>
<comment type="caution">
    <text evidence="6">Lacks conserved residue(s) required for the propagation of feature annotation.</text>
</comment>
<dbReference type="AlphaFoldDB" id="A0A1T4K503"/>
<evidence type="ECO:0000256" key="2">
    <source>
        <dbReference type="ARBA" id="ARBA00022763"/>
    </source>
</evidence>
<dbReference type="GO" id="GO:0000400">
    <property type="term" value="F:four-way junction DNA binding"/>
    <property type="evidence" value="ECO:0007669"/>
    <property type="project" value="UniProtKB-UniRule"/>
</dbReference>
<dbReference type="GO" id="GO:0009378">
    <property type="term" value="F:four-way junction helicase activity"/>
    <property type="evidence" value="ECO:0007669"/>
    <property type="project" value="InterPro"/>
</dbReference>
<evidence type="ECO:0000256" key="1">
    <source>
        <dbReference type="ARBA" id="ARBA00022490"/>
    </source>
</evidence>
<comment type="domain">
    <text evidence="6">Has three domains with a flexible linker between the domains II and III and assumes an 'L' shape. Domain III is highly mobile and contacts RuvB.</text>
</comment>
<dbReference type="OrthoDB" id="5293449at2"/>
<keyword evidence="8" id="KW-0347">Helicase</keyword>
<dbReference type="GO" id="GO:0048476">
    <property type="term" value="C:Holliday junction resolvase complex"/>
    <property type="evidence" value="ECO:0007669"/>
    <property type="project" value="UniProtKB-UniRule"/>
</dbReference>
<dbReference type="HAMAP" id="MF_00031">
    <property type="entry name" value="DNA_HJ_migration_RuvA"/>
    <property type="match status" value="1"/>
</dbReference>
<dbReference type="CDD" id="cd14332">
    <property type="entry name" value="UBA_RuvA_C"/>
    <property type="match status" value="1"/>
</dbReference>
<dbReference type="STRING" id="1121925.SAMN02746011_00574"/>
<feature type="region of interest" description="Domain III" evidence="6">
    <location>
        <begin position="152"/>
        <end position="203"/>
    </location>
</feature>
<proteinExistence type="inferred from homology"/>
<comment type="subcellular location">
    <subcellularLocation>
        <location evidence="6">Cytoplasm</location>
    </subcellularLocation>
</comment>
<dbReference type="InterPro" id="IPR013849">
    <property type="entry name" value="DNA_helicase_Holl-junc_RuvA_I"/>
</dbReference>
<comment type="similarity">
    <text evidence="6">Belongs to the RuvA family.</text>
</comment>
<dbReference type="RefSeq" id="WP_078755398.1">
    <property type="nucleotide sequence ID" value="NZ_FUWO01000003.1"/>
</dbReference>